<dbReference type="PRINTS" id="PR00465">
    <property type="entry name" value="EP450IV"/>
</dbReference>
<name>A0AAJ0CSP0_9HYPO</name>
<comment type="similarity">
    <text evidence="2 8">Belongs to the cytochrome P450 family.</text>
</comment>
<dbReference type="Pfam" id="PF00067">
    <property type="entry name" value="p450"/>
    <property type="match status" value="2"/>
</dbReference>
<keyword evidence="5 7" id="KW-0408">Iron</keyword>
<dbReference type="GO" id="GO:0020037">
    <property type="term" value="F:heme binding"/>
    <property type="evidence" value="ECO:0007669"/>
    <property type="project" value="InterPro"/>
</dbReference>
<dbReference type="GO" id="GO:0005506">
    <property type="term" value="F:iron ion binding"/>
    <property type="evidence" value="ECO:0007669"/>
    <property type="project" value="InterPro"/>
</dbReference>
<dbReference type="AlphaFoldDB" id="A0AAJ0CSP0"/>
<dbReference type="EMBL" id="JASWJB010000061">
    <property type="protein sequence ID" value="KAK2603555.1"/>
    <property type="molecule type" value="Genomic_DNA"/>
</dbReference>
<dbReference type="InterPro" id="IPR002403">
    <property type="entry name" value="Cyt_P450_E_grp-IV"/>
</dbReference>
<evidence type="ECO:0000256" key="7">
    <source>
        <dbReference type="PIRSR" id="PIRSR602403-1"/>
    </source>
</evidence>
<keyword evidence="8" id="KW-0560">Oxidoreductase</keyword>
<keyword evidence="3 7" id="KW-0349">Heme</keyword>
<dbReference type="Proteomes" id="UP001251528">
    <property type="component" value="Unassembled WGS sequence"/>
</dbReference>
<sequence>MAWRKLYPKPYLGIPYNEESANRVTGDIPDLVPVIEASGEFSNSVFSITTQKLGTPIAQLLFPAIRKPLIILDDPREIEDIIVRRNKEFDKAPMAIDIFSPMFPHASISQYTTPKLKAQKRLWADVMNTEFLRRAAAPNIHKATLELIELWKLKASTIYKDQSFSTLEDFRNAALDAIWVALIGEEPGITRFEIIKLQRQIAGNGDIQNKPPAGVFLKEEVAYIGQTIARNSNTPVPKWAQKLETYTPRYRKFRSTVTREISLAMEKAVHRFERLEIGKLEADEYDTCMMDLVLRRQVLEAKKEKQVLTDPTKDQNMLDEMFVMLVGGHDSTANALTWFVRFMEAYPAVQTELRVALNAAFPGSEPPSVEDILTTDIPYLDATCEEGFRLAGVAKGNLRQAIVDTEILGCKIPKGAEIFMNYHINRTPVPVDESKRTVGSRATAAKHGNGLQGDAGRDIETFEPRRWLVKDEKTGEEVLNAYALPNISFGGGYRGCFGRKLAFMEFRIVITLLILNLKFLELPGDFKNMRASEKIFRQPDKPYARLREL</sequence>
<evidence type="ECO:0000256" key="6">
    <source>
        <dbReference type="ARBA" id="ARBA00023033"/>
    </source>
</evidence>
<dbReference type="Gene3D" id="1.10.630.10">
    <property type="entry name" value="Cytochrome P450"/>
    <property type="match status" value="1"/>
</dbReference>
<dbReference type="InterPro" id="IPR050121">
    <property type="entry name" value="Cytochrome_P450_monoxygenase"/>
</dbReference>
<evidence type="ECO:0000256" key="8">
    <source>
        <dbReference type="RuleBase" id="RU000461"/>
    </source>
</evidence>
<evidence type="ECO:0008006" key="11">
    <source>
        <dbReference type="Google" id="ProtNLM"/>
    </source>
</evidence>
<proteinExistence type="inferred from homology"/>
<feature type="binding site" description="axial binding residue" evidence="7">
    <location>
        <position position="496"/>
    </location>
    <ligand>
        <name>heme</name>
        <dbReference type="ChEBI" id="CHEBI:30413"/>
    </ligand>
    <ligandPart>
        <name>Fe</name>
        <dbReference type="ChEBI" id="CHEBI:18248"/>
    </ligandPart>
</feature>
<evidence type="ECO:0000256" key="1">
    <source>
        <dbReference type="ARBA" id="ARBA00001971"/>
    </source>
</evidence>
<evidence type="ECO:0000313" key="10">
    <source>
        <dbReference type="Proteomes" id="UP001251528"/>
    </source>
</evidence>
<comment type="cofactor">
    <cofactor evidence="1 7">
        <name>heme</name>
        <dbReference type="ChEBI" id="CHEBI:30413"/>
    </cofactor>
</comment>
<dbReference type="GO" id="GO:0016705">
    <property type="term" value="F:oxidoreductase activity, acting on paired donors, with incorporation or reduction of molecular oxygen"/>
    <property type="evidence" value="ECO:0007669"/>
    <property type="project" value="InterPro"/>
</dbReference>
<comment type="caution">
    <text evidence="9">The sequence shown here is derived from an EMBL/GenBank/DDBJ whole genome shotgun (WGS) entry which is preliminary data.</text>
</comment>
<accession>A0AAJ0CSP0</accession>
<dbReference type="InterPro" id="IPR017972">
    <property type="entry name" value="Cyt_P450_CS"/>
</dbReference>
<evidence type="ECO:0000256" key="5">
    <source>
        <dbReference type="ARBA" id="ARBA00023004"/>
    </source>
</evidence>
<evidence type="ECO:0000256" key="4">
    <source>
        <dbReference type="ARBA" id="ARBA00022723"/>
    </source>
</evidence>
<dbReference type="PROSITE" id="PS00086">
    <property type="entry name" value="CYTOCHROME_P450"/>
    <property type="match status" value="1"/>
</dbReference>
<keyword evidence="4 7" id="KW-0479">Metal-binding</keyword>
<organism evidence="9 10">
    <name type="scientific">Conoideocrella luteorostrata</name>
    <dbReference type="NCBI Taxonomy" id="1105319"/>
    <lineage>
        <taxon>Eukaryota</taxon>
        <taxon>Fungi</taxon>
        <taxon>Dikarya</taxon>
        <taxon>Ascomycota</taxon>
        <taxon>Pezizomycotina</taxon>
        <taxon>Sordariomycetes</taxon>
        <taxon>Hypocreomycetidae</taxon>
        <taxon>Hypocreales</taxon>
        <taxon>Clavicipitaceae</taxon>
        <taxon>Conoideocrella</taxon>
    </lineage>
</organism>
<keyword evidence="10" id="KW-1185">Reference proteome</keyword>
<evidence type="ECO:0000313" key="9">
    <source>
        <dbReference type="EMBL" id="KAK2603555.1"/>
    </source>
</evidence>
<keyword evidence="6 8" id="KW-0503">Monooxygenase</keyword>
<gene>
    <name evidence="9" type="ORF">QQS21_004235</name>
</gene>
<evidence type="ECO:0000256" key="2">
    <source>
        <dbReference type="ARBA" id="ARBA00010617"/>
    </source>
</evidence>
<dbReference type="InterPro" id="IPR001128">
    <property type="entry name" value="Cyt_P450"/>
</dbReference>
<dbReference type="PANTHER" id="PTHR24305">
    <property type="entry name" value="CYTOCHROME P450"/>
    <property type="match status" value="1"/>
</dbReference>
<dbReference type="PANTHER" id="PTHR24305:SF232">
    <property type="entry name" value="P450, PUTATIVE (EUROFUNG)-RELATED"/>
    <property type="match status" value="1"/>
</dbReference>
<dbReference type="SUPFAM" id="SSF48264">
    <property type="entry name" value="Cytochrome P450"/>
    <property type="match status" value="1"/>
</dbReference>
<dbReference type="GO" id="GO:0004497">
    <property type="term" value="F:monooxygenase activity"/>
    <property type="evidence" value="ECO:0007669"/>
    <property type="project" value="UniProtKB-KW"/>
</dbReference>
<evidence type="ECO:0000256" key="3">
    <source>
        <dbReference type="ARBA" id="ARBA00022617"/>
    </source>
</evidence>
<reference evidence="9" key="1">
    <citation type="submission" date="2023-06" db="EMBL/GenBank/DDBJ databases">
        <title>Conoideocrella luteorostrata (Hypocreales: Clavicipitaceae), a potential biocontrol fungus for elongate hemlock scale in United States Christmas tree production areas.</title>
        <authorList>
            <person name="Barrett H."/>
            <person name="Lovett B."/>
            <person name="Macias A.M."/>
            <person name="Stajich J.E."/>
            <person name="Kasson M.T."/>
        </authorList>
    </citation>
    <scope>NUCLEOTIDE SEQUENCE</scope>
    <source>
        <strain evidence="9">ARSEF 14590</strain>
    </source>
</reference>
<dbReference type="InterPro" id="IPR036396">
    <property type="entry name" value="Cyt_P450_sf"/>
</dbReference>
<protein>
    <recommendedName>
        <fullName evidence="11">Cytochrome P450</fullName>
    </recommendedName>
</protein>